<dbReference type="InterPro" id="IPR024079">
    <property type="entry name" value="MetalloPept_cat_dom_sf"/>
</dbReference>
<feature type="transmembrane region" description="Helical" evidence="8">
    <location>
        <begin position="51"/>
        <end position="73"/>
    </location>
</feature>
<keyword evidence="11" id="KW-1185">Reference proteome</keyword>
<gene>
    <name evidence="10" type="primary">LEM3</name>
    <name evidence="10" type="ORF">H2204_010336</name>
</gene>
<dbReference type="PANTHER" id="PTHR10926">
    <property type="entry name" value="CELL CYCLE CONTROL PROTEIN 50"/>
    <property type="match status" value="1"/>
</dbReference>
<evidence type="ECO:0000259" key="9">
    <source>
        <dbReference type="Pfam" id="PF05572"/>
    </source>
</evidence>
<dbReference type="InterPro" id="IPR008754">
    <property type="entry name" value="Peptidase_M43"/>
</dbReference>
<dbReference type="GO" id="GO:0008237">
    <property type="term" value="F:metallopeptidase activity"/>
    <property type="evidence" value="ECO:0007669"/>
    <property type="project" value="InterPro"/>
</dbReference>
<dbReference type="SUPFAM" id="SSF55486">
    <property type="entry name" value="Metalloproteases ('zincins'), catalytic domain"/>
    <property type="match status" value="1"/>
</dbReference>
<dbReference type="InterPro" id="IPR005045">
    <property type="entry name" value="CDC50/LEM3_fam"/>
</dbReference>
<comment type="similarity">
    <text evidence="2">Belongs to the peptidase M43B family.</text>
</comment>
<comment type="caution">
    <text evidence="10">The sequence shown here is derived from an EMBL/GenBank/DDBJ whole genome shotgun (WGS) entry which is preliminary data.</text>
</comment>
<keyword evidence="5 8" id="KW-1133">Transmembrane helix</keyword>
<evidence type="ECO:0000313" key="11">
    <source>
        <dbReference type="Proteomes" id="UP001172681"/>
    </source>
</evidence>
<accession>A0AA39CU74</accession>
<evidence type="ECO:0000256" key="1">
    <source>
        <dbReference type="ARBA" id="ARBA00004141"/>
    </source>
</evidence>
<evidence type="ECO:0000256" key="8">
    <source>
        <dbReference type="SAM" id="Phobius"/>
    </source>
</evidence>
<sequence>MSQTDVVQTDSIHEEDPHNEPPKKQKSRRPANTAFRQQRLKAWQPILTPKTVLPIFFAIGIIFAPIGGLLLWASASVQELVIDYTDCNTTATTSFTAIPESKVSASFKSSNSTARPQWRRTVNTTHPPYSVELRNTPVCTLQFSIPNDIGPPVYLYYRLTNFYQNHRRYVKSLDTDQLKGNFLSNHTVDSSSCNPLKLDHNGKAYYPCGLIANSIFNDTLNSPVAVSTSGGQESQQYRMTNEGIAWSTDASLYKKTKYKNYEVSPPPNWALRYPDGYTDANPIPDLSQYEEFQVWMRTAGLPTFSKLALRNDNETMTAGTYQMDIYDFFPVSIYSGKKSILLSTRSVVGGKNSFLGIAYVVVGGLCIVLGALFTVAHLIKPSIQARQHHRGDVHDGDGTGFRSGGGGQGPSGHHGDDIHDHSHNHNHGRRRAPSPLYTIDTYIHIVADSSTASPSSSNYVSDTMIRDQFTYLSNAYTNASIGFRLAGIDRVANDTWARNGDDTGMKRSLRKGNYSALNVYYQSLLQADTNTPGVPAGSTLLGFCTLPMSGIVAGVDPSAYVIDGCNILSGTMPGGKYAGYNLGGTTAHEVGHWNGLLHTFNGGSCDVWDFGDYVADTPQERTSTNGCPSTVKDSCPNSGVPKGYDGIGTEPYGPQGYSGPDPVHNFMDYSSDACYVGFTPGQGARMLNIWRIYREGL</sequence>
<dbReference type="GO" id="GO:0005783">
    <property type="term" value="C:endoplasmic reticulum"/>
    <property type="evidence" value="ECO:0007669"/>
    <property type="project" value="TreeGrafter"/>
</dbReference>
<feature type="compositionally biased region" description="Basic and acidic residues" evidence="7">
    <location>
        <begin position="413"/>
        <end position="423"/>
    </location>
</feature>
<keyword evidence="4 8" id="KW-0812">Transmembrane</keyword>
<feature type="compositionally biased region" description="Polar residues" evidence="7">
    <location>
        <begin position="1"/>
        <end position="10"/>
    </location>
</feature>
<dbReference type="GO" id="GO:0005886">
    <property type="term" value="C:plasma membrane"/>
    <property type="evidence" value="ECO:0007669"/>
    <property type="project" value="TreeGrafter"/>
</dbReference>
<dbReference type="Pfam" id="PF03381">
    <property type="entry name" value="CDC50"/>
    <property type="match status" value="1"/>
</dbReference>
<dbReference type="PANTHER" id="PTHR10926:SF0">
    <property type="entry name" value="CDC50, ISOFORM A"/>
    <property type="match status" value="1"/>
</dbReference>
<feature type="region of interest" description="Disordered" evidence="7">
    <location>
        <begin position="386"/>
        <end position="433"/>
    </location>
</feature>
<feature type="region of interest" description="Disordered" evidence="7">
    <location>
        <begin position="1"/>
        <end position="33"/>
    </location>
</feature>
<keyword evidence="6 8" id="KW-0472">Membrane</keyword>
<feature type="compositionally biased region" description="Gly residues" evidence="7">
    <location>
        <begin position="398"/>
        <end position="412"/>
    </location>
</feature>
<evidence type="ECO:0000256" key="3">
    <source>
        <dbReference type="ARBA" id="ARBA00009457"/>
    </source>
</evidence>
<dbReference type="Proteomes" id="UP001172681">
    <property type="component" value="Unassembled WGS sequence"/>
</dbReference>
<proteinExistence type="inferred from homology"/>
<evidence type="ECO:0000256" key="2">
    <source>
        <dbReference type="ARBA" id="ARBA00008721"/>
    </source>
</evidence>
<dbReference type="Pfam" id="PF05572">
    <property type="entry name" value="Peptidase_M43"/>
    <property type="match status" value="1"/>
</dbReference>
<dbReference type="AlphaFoldDB" id="A0AA39CU74"/>
<organism evidence="10 11">
    <name type="scientific">Knufia peltigerae</name>
    <dbReference type="NCBI Taxonomy" id="1002370"/>
    <lineage>
        <taxon>Eukaryota</taxon>
        <taxon>Fungi</taxon>
        <taxon>Dikarya</taxon>
        <taxon>Ascomycota</taxon>
        <taxon>Pezizomycotina</taxon>
        <taxon>Eurotiomycetes</taxon>
        <taxon>Chaetothyriomycetidae</taxon>
        <taxon>Chaetothyriales</taxon>
        <taxon>Trichomeriaceae</taxon>
        <taxon>Knufia</taxon>
    </lineage>
</organism>
<comment type="similarity">
    <text evidence="3">Belongs to the CDC50/LEM3 family.</text>
</comment>
<dbReference type="GO" id="GO:0005794">
    <property type="term" value="C:Golgi apparatus"/>
    <property type="evidence" value="ECO:0007669"/>
    <property type="project" value="TreeGrafter"/>
</dbReference>
<dbReference type="CDD" id="cd04275">
    <property type="entry name" value="ZnMc_pappalysin_like"/>
    <property type="match status" value="1"/>
</dbReference>
<evidence type="ECO:0000256" key="7">
    <source>
        <dbReference type="SAM" id="MobiDB-lite"/>
    </source>
</evidence>
<comment type="subcellular location">
    <subcellularLocation>
        <location evidence="1">Membrane</location>
        <topology evidence="1">Multi-pass membrane protein</topology>
    </subcellularLocation>
</comment>
<name>A0AA39CU74_9EURO</name>
<feature type="transmembrane region" description="Helical" evidence="8">
    <location>
        <begin position="354"/>
        <end position="379"/>
    </location>
</feature>
<protein>
    <submittedName>
        <fullName evidence="10">Alkylphosphocholine resistance protein lem3</fullName>
    </submittedName>
</protein>
<evidence type="ECO:0000256" key="5">
    <source>
        <dbReference type="ARBA" id="ARBA00022989"/>
    </source>
</evidence>
<dbReference type="EMBL" id="JAPDRN010000086">
    <property type="protein sequence ID" value="KAJ9625474.1"/>
    <property type="molecule type" value="Genomic_DNA"/>
</dbReference>
<feature type="domain" description="Peptidase M43 pregnancy-associated plasma-A" evidence="9">
    <location>
        <begin position="581"/>
        <end position="688"/>
    </location>
</feature>
<dbReference type="Gene3D" id="3.40.390.10">
    <property type="entry name" value="Collagenase (Catalytic Domain)"/>
    <property type="match status" value="1"/>
</dbReference>
<evidence type="ECO:0000256" key="6">
    <source>
        <dbReference type="ARBA" id="ARBA00023136"/>
    </source>
</evidence>
<evidence type="ECO:0000313" key="10">
    <source>
        <dbReference type="EMBL" id="KAJ9625474.1"/>
    </source>
</evidence>
<feature type="compositionally biased region" description="Basic and acidic residues" evidence="7">
    <location>
        <begin position="11"/>
        <end position="23"/>
    </location>
</feature>
<evidence type="ECO:0000256" key="4">
    <source>
        <dbReference type="ARBA" id="ARBA00022692"/>
    </source>
</evidence>
<reference evidence="10" key="1">
    <citation type="submission" date="2022-10" db="EMBL/GenBank/DDBJ databases">
        <title>Culturing micro-colonial fungi from biological soil crusts in the Mojave desert and describing Neophaeococcomyces mojavensis, and introducing the new genera and species Taxawa tesnikishii.</title>
        <authorList>
            <person name="Kurbessoian T."/>
            <person name="Stajich J.E."/>
        </authorList>
    </citation>
    <scope>NUCLEOTIDE SEQUENCE</scope>
    <source>
        <strain evidence="10">TK_35</strain>
    </source>
</reference>